<protein>
    <recommendedName>
        <fullName evidence="3">PiggyBac transposable element-derived protein domain-containing protein</fullName>
    </recommendedName>
</protein>
<dbReference type="PANTHER" id="PTHR46599:SF3">
    <property type="entry name" value="PIGGYBAC TRANSPOSABLE ELEMENT-DERIVED PROTEIN 4"/>
    <property type="match status" value="1"/>
</dbReference>
<sequence length="189" mass="21821">MGLQQMRVNGWNLNSKTFPDDTEYPGINDGENGSTAEVLECATSPLDLLLFILPRSLGVHIAKKGNPYFDQHLNERVDPMHQKQREQGKDVTCEEVLEKEIKQNKSIKDQEIGRCIGLLTARMLCPHSRQLSDQWATTTVDAVLAGTFGRYMAKDRFGRIMQNLHFFWTTRMPRRIQIARGRWDQSWRS</sequence>
<evidence type="ECO:0008006" key="3">
    <source>
        <dbReference type="Google" id="ProtNLM"/>
    </source>
</evidence>
<organism evidence="1 2">
    <name type="scientific">Phytophthora nicotianae P10297</name>
    <dbReference type="NCBI Taxonomy" id="1317064"/>
    <lineage>
        <taxon>Eukaryota</taxon>
        <taxon>Sar</taxon>
        <taxon>Stramenopiles</taxon>
        <taxon>Oomycota</taxon>
        <taxon>Peronosporomycetes</taxon>
        <taxon>Peronosporales</taxon>
        <taxon>Peronosporaceae</taxon>
        <taxon>Phytophthora</taxon>
    </lineage>
</organism>
<name>W2YG36_PHYNI</name>
<dbReference type="PANTHER" id="PTHR46599">
    <property type="entry name" value="PIGGYBAC TRANSPOSABLE ELEMENT-DERIVED PROTEIN 4"/>
    <property type="match status" value="1"/>
</dbReference>
<accession>W2YG36</accession>
<evidence type="ECO:0000313" key="2">
    <source>
        <dbReference type="Proteomes" id="UP000018948"/>
    </source>
</evidence>
<dbReference type="AlphaFoldDB" id="W2YG36"/>
<proteinExistence type="predicted"/>
<dbReference type="OrthoDB" id="124317at2759"/>
<reference evidence="1 2" key="1">
    <citation type="submission" date="2013-11" db="EMBL/GenBank/DDBJ databases">
        <title>The Genome Sequence of Phytophthora parasitica P10297.</title>
        <authorList>
            <consortium name="The Broad Institute Genomics Platform"/>
            <person name="Russ C."/>
            <person name="Tyler B."/>
            <person name="Panabieres F."/>
            <person name="Shan W."/>
            <person name="Tripathy S."/>
            <person name="Grunwald N."/>
            <person name="Machado M."/>
            <person name="Johnson C.S."/>
            <person name="Walker B."/>
            <person name="Young S.K."/>
            <person name="Zeng Q."/>
            <person name="Gargeya S."/>
            <person name="Fitzgerald M."/>
            <person name="Haas B."/>
            <person name="Abouelleil A."/>
            <person name="Allen A.W."/>
            <person name="Alvarado L."/>
            <person name="Arachchi H.M."/>
            <person name="Berlin A.M."/>
            <person name="Chapman S.B."/>
            <person name="Gainer-Dewar J."/>
            <person name="Goldberg J."/>
            <person name="Griggs A."/>
            <person name="Gujja S."/>
            <person name="Hansen M."/>
            <person name="Howarth C."/>
            <person name="Imamovic A."/>
            <person name="Ireland A."/>
            <person name="Larimer J."/>
            <person name="McCowan C."/>
            <person name="Murphy C."/>
            <person name="Pearson M."/>
            <person name="Poon T.W."/>
            <person name="Priest M."/>
            <person name="Roberts A."/>
            <person name="Saif S."/>
            <person name="Shea T."/>
            <person name="Sisk P."/>
            <person name="Sykes S."/>
            <person name="Wortman J."/>
            <person name="Nusbaum C."/>
            <person name="Birren B."/>
        </authorList>
    </citation>
    <scope>NUCLEOTIDE SEQUENCE [LARGE SCALE GENOMIC DNA]</scope>
    <source>
        <strain evidence="1 2">P10297</strain>
    </source>
</reference>
<dbReference type="EMBL" id="ANIY01003814">
    <property type="protein sequence ID" value="ETP33144.1"/>
    <property type="molecule type" value="Genomic_DNA"/>
</dbReference>
<comment type="caution">
    <text evidence="1">The sequence shown here is derived from an EMBL/GenBank/DDBJ whole genome shotgun (WGS) entry which is preliminary data.</text>
</comment>
<gene>
    <name evidence="1" type="ORF">F442_18269</name>
</gene>
<evidence type="ECO:0000313" key="1">
    <source>
        <dbReference type="EMBL" id="ETP33144.1"/>
    </source>
</evidence>
<dbReference type="Proteomes" id="UP000018948">
    <property type="component" value="Unassembled WGS sequence"/>
</dbReference>